<dbReference type="AlphaFoldDB" id="A0A1G9GP19"/>
<dbReference type="EMBL" id="FNFO01000004">
    <property type="protein sequence ID" value="SDL02362.1"/>
    <property type="molecule type" value="Genomic_DNA"/>
</dbReference>
<keyword evidence="4" id="KW-0812">Transmembrane</keyword>
<dbReference type="OrthoDB" id="9803035at2"/>
<gene>
    <name evidence="6" type="ORF">SAMN05421823_104170</name>
</gene>
<proteinExistence type="predicted"/>
<dbReference type="GO" id="GO:0006654">
    <property type="term" value="P:phosphatidic acid biosynthetic process"/>
    <property type="evidence" value="ECO:0007669"/>
    <property type="project" value="TreeGrafter"/>
</dbReference>
<keyword evidence="4" id="KW-1133">Transmembrane helix</keyword>
<evidence type="ECO:0000259" key="5">
    <source>
        <dbReference type="SMART" id="SM00563"/>
    </source>
</evidence>
<keyword evidence="4" id="KW-0472">Membrane</keyword>
<feature type="transmembrane region" description="Helical" evidence="4">
    <location>
        <begin position="43"/>
        <end position="63"/>
    </location>
</feature>
<dbReference type="GO" id="GO:0003841">
    <property type="term" value="F:1-acylglycerol-3-phosphate O-acyltransferase activity"/>
    <property type="evidence" value="ECO:0007669"/>
    <property type="project" value="TreeGrafter"/>
</dbReference>
<reference evidence="6 7" key="1">
    <citation type="submission" date="2016-10" db="EMBL/GenBank/DDBJ databases">
        <authorList>
            <person name="de Groot N.N."/>
        </authorList>
    </citation>
    <scope>NUCLEOTIDE SEQUENCE [LARGE SCALE GENOMIC DNA]</scope>
    <source>
        <strain evidence="6 7">DSM 25186</strain>
    </source>
</reference>
<dbReference type="SMART" id="SM00563">
    <property type="entry name" value="PlsC"/>
    <property type="match status" value="1"/>
</dbReference>
<comment type="pathway">
    <text evidence="1">Lipid metabolism.</text>
</comment>
<protein>
    <submittedName>
        <fullName evidence="6">1-acyl-sn-glycerol-3-phosphate acyltransferase</fullName>
    </submittedName>
</protein>
<evidence type="ECO:0000256" key="4">
    <source>
        <dbReference type="SAM" id="Phobius"/>
    </source>
</evidence>
<dbReference type="Pfam" id="PF01553">
    <property type="entry name" value="Acyltransferase"/>
    <property type="match status" value="1"/>
</dbReference>
<evidence type="ECO:0000256" key="1">
    <source>
        <dbReference type="ARBA" id="ARBA00005189"/>
    </source>
</evidence>
<organism evidence="6 7">
    <name type="scientific">Catalinimonas alkaloidigena</name>
    <dbReference type="NCBI Taxonomy" id="1075417"/>
    <lineage>
        <taxon>Bacteria</taxon>
        <taxon>Pseudomonadati</taxon>
        <taxon>Bacteroidota</taxon>
        <taxon>Cytophagia</taxon>
        <taxon>Cytophagales</taxon>
        <taxon>Catalimonadaceae</taxon>
        <taxon>Catalinimonas</taxon>
    </lineage>
</organism>
<keyword evidence="3 6" id="KW-0012">Acyltransferase</keyword>
<sequence length="251" mass="28818">MIRKWLHKFYVIYVLATFVGLMLILLPLLTLPFLFGDKYGGRVAYFFLGVWSFFFSLLVGVRYRTYGREHLQKGQPYIFTSNHNSFMDVVMSVREVPGQFRPLAKSDLRNTPIFGWIYRGATVMVDRTSAESRRKSLKELKAVLTKGISVFVFPEGRMNRTSSLLTPFYDGAFRIAIETQTPIAPIVILNTGYIMPYFNKDFHPGVITTYFLPPIETRNMTLADVPDLKMQVYNQMLAVLEGNVSSHNKVV</sequence>
<dbReference type="STRING" id="1075417.SAMN05421823_104170"/>
<keyword evidence="2 6" id="KW-0808">Transferase</keyword>
<feature type="transmembrane region" description="Helical" evidence="4">
    <location>
        <begin position="12"/>
        <end position="31"/>
    </location>
</feature>
<dbReference type="RefSeq" id="WP_089682046.1">
    <property type="nucleotide sequence ID" value="NZ_FNFO01000004.1"/>
</dbReference>
<dbReference type="PANTHER" id="PTHR10434:SF11">
    <property type="entry name" value="1-ACYL-SN-GLYCEROL-3-PHOSPHATE ACYLTRANSFERASE"/>
    <property type="match status" value="1"/>
</dbReference>
<dbReference type="CDD" id="cd07989">
    <property type="entry name" value="LPLAT_AGPAT-like"/>
    <property type="match status" value="1"/>
</dbReference>
<evidence type="ECO:0000256" key="2">
    <source>
        <dbReference type="ARBA" id="ARBA00022679"/>
    </source>
</evidence>
<dbReference type="SUPFAM" id="SSF69593">
    <property type="entry name" value="Glycerol-3-phosphate (1)-acyltransferase"/>
    <property type="match status" value="1"/>
</dbReference>
<evidence type="ECO:0000256" key="3">
    <source>
        <dbReference type="ARBA" id="ARBA00023315"/>
    </source>
</evidence>
<evidence type="ECO:0000313" key="6">
    <source>
        <dbReference type="EMBL" id="SDL02362.1"/>
    </source>
</evidence>
<accession>A0A1G9GP19</accession>
<dbReference type="PANTHER" id="PTHR10434">
    <property type="entry name" value="1-ACYL-SN-GLYCEROL-3-PHOSPHATE ACYLTRANSFERASE"/>
    <property type="match status" value="1"/>
</dbReference>
<keyword evidence="7" id="KW-1185">Reference proteome</keyword>
<evidence type="ECO:0000313" key="7">
    <source>
        <dbReference type="Proteomes" id="UP000198510"/>
    </source>
</evidence>
<dbReference type="InterPro" id="IPR002123">
    <property type="entry name" value="Plipid/glycerol_acylTrfase"/>
</dbReference>
<name>A0A1G9GP19_9BACT</name>
<dbReference type="Proteomes" id="UP000198510">
    <property type="component" value="Unassembled WGS sequence"/>
</dbReference>
<feature type="domain" description="Phospholipid/glycerol acyltransferase" evidence="5">
    <location>
        <begin position="77"/>
        <end position="191"/>
    </location>
</feature>